<name>A0A1H5PDN8_9MICC</name>
<proteinExistence type="predicted"/>
<keyword evidence="1" id="KW-0472">Membrane</keyword>
<feature type="transmembrane region" description="Helical" evidence="1">
    <location>
        <begin position="104"/>
        <end position="123"/>
    </location>
</feature>
<accession>A0A1H5PDN8</accession>
<sequence>MKKQIAGVLVIGAAVLATLLAWANTAGPPWELLARVLMAVWIVGLFLAIQTIKKKRQQQTFEQTEGSFEREMSVRAQSEAYIDALVILVLALAVVAVFGNSLLATLVVLGAIALIILSFWIRYQKAKIAFLSETVDEKYHS</sequence>
<dbReference type="AlphaFoldDB" id="A0A1H5PDN8"/>
<evidence type="ECO:0000313" key="2">
    <source>
        <dbReference type="EMBL" id="SEF12029.1"/>
    </source>
</evidence>
<keyword evidence="1" id="KW-1133">Transmembrane helix</keyword>
<evidence type="ECO:0000256" key="1">
    <source>
        <dbReference type="SAM" id="Phobius"/>
    </source>
</evidence>
<evidence type="ECO:0000313" key="3">
    <source>
        <dbReference type="Proteomes" id="UP000182725"/>
    </source>
</evidence>
<dbReference type="EMBL" id="FNTV01000002">
    <property type="protein sequence ID" value="SEF12029.1"/>
    <property type="molecule type" value="Genomic_DNA"/>
</dbReference>
<evidence type="ECO:0008006" key="4">
    <source>
        <dbReference type="Google" id="ProtNLM"/>
    </source>
</evidence>
<feature type="transmembrane region" description="Helical" evidence="1">
    <location>
        <begin position="33"/>
        <end position="52"/>
    </location>
</feature>
<feature type="transmembrane region" description="Helical" evidence="1">
    <location>
        <begin position="80"/>
        <end position="98"/>
    </location>
</feature>
<dbReference type="RefSeq" id="WP_074713605.1">
    <property type="nucleotide sequence ID" value="NZ_FNTV01000002.1"/>
</dbReference>
<dbReference type="Proteomes" id="UP000182725">
    <property type="component" value="Unassembled WGS sequence"/>
</dbReference>
<reference evidence="2 3" key="1">
    <citation type="submission" date="2016-10" db="EMBL/GenBank/DDBJ databases">
        <authorList>
            <person name="de Groot N.N."/>
        </authorList>
    </citation>
    <scope>NUCLEOTIDE SEQUENCE [LARGE SCALE GENOMIC DNA]</scope>
    <source>
        <strain evidence="2 3">DSM 22274</strain>
    </source>
</reference>
<organism evidence="2 3">
    <name type="scientific">Arthrobacter alpinus</name>
    <dbReference type="NCBI Taxonomy" id="656366"/>
    <lineage>
        <taxon>Bacteria</taxon>
        <taxon>Bacillati</taxon>
        <taxon>Actinomycetota</taxon>
        <taxon>Actinomycetes</taxon>
        <taxon>Micrococcales</taxon>
        <taxon>Micrococcaceae</taxon>
        <taxon>Arthrobacter</taxon>
    </lineage>
</organism>
<gene>
    <name evidence="2" type="ORF">SAMN04489740_4174</name>
</gene>
<protein>
    <recommendedName>
        <fullName evidence="4">DUF2178 domain-containing protein</fullName>
    </recommendedName>
</protein>
<keyword evidence="1" id="KW-0812">Transmembrane</keyword>